<proteinExistence type="predicted"/>
<evidence type="ECO:0000313" key="3">
    <source>
        <dbReference type="Proteomes" id="UP001240483"/>
    </source>
</evidence>
<reference evidence="2" key="1">
    <citation type="submission" date="2023-05" db="EMBL/GenBank/DDBJ databases">
        <title>Cataloging the Phylogenetic Diversity of Human Bladder Bacteria.</title>
        <authorList>
            <person name="Du J."/>
        </authorList>
    </citation>
    <scope>NUCLEOTIDE SEQUENCE</scope>
    <source>
        <strain evidence="2">UMB9978</strain>
    </source>
</reference>
<dbReference type="AlphaFoldDB" id="A0AAP4C6U4"/>
<keyword evidence="1" id="KW-0812">Transmembrane</keyword>
<keyword evidence="1" id="KW-0472">Membrane</keyword>
<evidence type="ECO:0000313" key="2">
    <source>
        <dbReference type="EMBL" id="MDK6274672.1"/>
    </source>
</evidence>
<dbReference type="Proteomes" id="UP001240483">
    <property type="component" value="Unassembled WGS sequence"/>
</dbReference>
<dbReference type="EMBL" id="JASODW010000002">
    <property type="protein sequence ID" value="MDK6274672.1"/>
    <property type="molecule type" value="Genomic_DNA"/>
</dbReference>
<accession>A0AAP4C6U4</accession>
<dbReference type="RefSeq" id="WP_285332607.1">
    <property type="nucleotide sequence ID" value="NZ_JASODW010000002.1"/>
</dbReference>
<keyword evidence="1" id="KW-1133">Transmembrane helix</keyword>
<feature type="transmembrane region" description="Helical" evidence="1">
    <location>
        <begin position="45"/>
        <end position="64"/>
    </location>
</feature>
<comment type="caution">
    <text evidence="2">The sequence shown here is derived from an EMBL/GenBank/DDBJ whole genome shotgun (WGS) entry which is preliminary data.</text>
</comment>
<sequence>MDLPWELDELDRLTLDARAFTIKELDLEPADYKALDDLIWARETIAALLGLVSMSYGFGLLWPGDVVKQFRELREEFDLSQEFDEFMEGQEEIRAKLAADEAAEA</sequence>
<name>A0AAP4C6U4_9MICC</name>
<protein>
    <recommendedName>
        <fullName evidence="4">Tail assembly chaperone</fullName>
    </recommendedName>
</protein>
<evidence type="ECO:0008006" key="4">
    <source>
        <dbReference type="Google" id="ProtNLM"/>
    </source>
</evidence>
<organism evidence="2 3">
    <name type="scientific">Pseudoglutamicibacter cumminsii</name>
    <dbReference type="NCBI Taxonomy" id="156979"/>
    <lineage>
        <taxon>Bacteria</taxon>
        <taxon>Bacillati</taxon>
        <taxon>Actinomycetota</taxon>
        <taxon>Actinomycetes</taxon>
        <taxon>Micrococcales</taxon>
        <taxon>Micrococcaceae</taxon>
        <taxon>Pseudoglutamicibacter</taxon>
    </lineage>
</organism>
<gene>
    <name evidence="2" type="ORF">QP116_02755</name>
</gene>
<evidence type="ECO:0000256" key="1">
    <source>
        <dbReference type="SAM" id="Phobius"/>
    </source>
</evidence>